<sequence length="241" mass="28081">MDFFHDGKKCWIPESLSQITLKQRQDFELTFGKELNESFKDVLNPDPDAENDEMRILEYRIDLACKSVSFFSGIPLDQIRNTRLDKVLSIYEACLAPIFLKEDEIELQEKYYFEDDLWVIQAPDLTYDSSITFNEVILGKQIVTEIKNFASGYWDALQRLAVIYFRKIDADGNVEKFDEKWMSEGSERLELMSKLPMDCALHVAFFLTSSMNSFLKLSPYLESLERVRDRISQDTLKNGDG</sequence>
<accession>A0A1N7LES7</accession>
<dbReference type="OrthoDB" id="1258624at2"/>
<gene>
    <name evidence="1" type="ORF">SAMN05421785_102188</name>
</gene>
<dbReference type="EMBL" id="FTOV01000002">
    <property type="protein sequence ID" value="SIS72338.1"/>
    <property type="molecule type" value="Genomic_DNA"/>
</dbReference>
<protein>
    <submittedName>
        <fullName evidence="1">Uncharacterized protein</fullName>
    </submittedName>
</protein>
<organism evidence="1 2">
    <name type="scientific">Chryseobacterium gambrini</name>
    <dbReference type="NCBI Taxonomy" id="373672"/>
    <lineage>
        <taxon>Bacteria</taxon>
        <taxon>Pseudomonadati</taxon>
        <taxon>Bacteroidota</taxon>
        <taxon>Flavobacteriia</taxon>
        <taxon>Flavobacteriales</taxon>
        <taxon>Weeksellaceae</taxon>
        <taxon>Chryseobacterium group</taxon>
        <taxon>Chryseobacterium</taxon>
    </lineage>
</organism>
<name>A0A1N7LES7_9FLAO</name>
<dbReference type="Proteomes" id="UP000185781">
    <property type="component" value="Unassembled WGS sequence"/>
</dbReference>
<evidence type="ECO:0000313" key="1">
    <source>
        <dbReference type="EMBL" id="SIS72338.1"/>
    </source>
</evidence>
<evidence type="ECO:0000313" key="2">
    <source>
        <dbReference type="Proteomes" id="UP000185781"/>
    </source>
</evidence>
<dbReference type="AlphaFoldDB" id="A0A1N7LES7"/>
<dbReference type="STRING" id="373672.SAMN05421785_102188"/>
<reference evidence="1 2" key="1">
    <citation type="submission" date="2017-01" db="EMBL/GenBank/DDBJ databases">
        <authorList>
            <person name="Mah S.A."/>
            <person name="Swanson W.J."/>
            <person name="Moy G.W."/>
            <person name="Vacquier V.D."/>
        </authorList>
    </citation>
    <scope>NUCLEOTIDE SEQUENCE [LARGE SCALE GENOMIC DNA]</scope>
    <source>
        <strain evidence="1 2">DSM 18014</strain>
    </source>
</reference>
<proteinExistence type="predicted"/>
<dbReference type="RefSeq" id="WP_027380878.1">
    <property type="nucleotide sequence ID" value="NZ_FTOV01000002.1"/>
</dbReference>